<comment type="similarity">
    <text evidence="2 6">Belongs to the FKBP-type PPIase family.</text>
</comment>
<dbReference type="InterPro" id="IPR001179">
    <property type="entry name" value="PPIase_FKBP_dom"/>
</dbReference>
<evidence type="ECO:0000256" key="5">
    <source>
        <dbReference type="PROSITE-ProRule" id="PRU00277"/>
    </source>
</evidence>
<comment type="caution">
    <text evidence="8">The sequence shown here is derived from an EMBL/GenBank/DDBJ whole genome shotgun (WGS) entry which is preliminary data.</text>
</comment>
<dbReference type="Pfam" id="PF00254">
    <property type="entry name" value="FKBP_C"/>
    <property type="match status" value="1"/>
</dbReference>
<dbReference type="SUPFAM" id="SSF54534">
    <property type="entry name" value="FKBP-like"/>
    <property type="match status" value="2"/>
</dbReference>
<keyword evidence="3 5" id="KW-0697">Rotamase</keyword>
<evidence type="ECO:0000256" key="4">
    <source>
        <dbReference type="ARBA" id="ARBA00023235"/>
    </source>
</evidence>
<dbReference type="InterPro" id="IPR046357">
    <property type="entry name" value="PPIase_dom_sf"/>
</dbReference>
<name>A0A923E2C7_9SPHI</name>
<dbReference type="AlphaFoldDB" id="A0A923E2C7"/>
<keyword evidence="9" id="KW-1185">Reference proteome</keyword>
<feature type="domain" description="PPIase FKBP-type" evidence="7">
    <location>
        <begin position="207"/>
        <end position="288"/>
    </location>
</feature>
<dbReference type="Gene3D" id="3.10.50.40">
    <property type="match status" value="2"/>
</dbReference>
<reference evidence="8" key="1">
    <citation type="submission" date="2019-11" db="EMBL/GenBank/DDBJ databases">
        <title>Description of Pedobacter sp. LMG 31464T.</title>
        <authorList>
            <person name="Carlier A."/>
            <person name="Qi S."/>
            <person name="Vandamme P."/>
        </authorList>
    </citation>
    <scope>NUCLEOTIDE SEQUENCE</scope>
    <source>
        <strain evidence="8">LMG 31464</strain>
    </source>
</reference>
<evidence type="ECO:0000256" key="1">
    <source>
        <dbReference type="ARBA" id="ARBA00000971"/>
    </source>
</evidence>
<keyword evidence="4 5" id="KW-0413">Isomerase</keyword>
<protein>
    <recommendedName>
        <fullName evidence="6">Peptidyl-prolyl cis-trans isomerase</fullName>
        <ecNumber evidence="6">5.2.1.8</ecNumber>
    </recommendedName>
</protein>
<dbReference type="Proteomes" id="UP000601055">
    <property type="component" value="Unassembled WGS sequence"/>
</dbReference>
<dbReference type="PANTHER" id="PTHR43811:SF19">
    <property type="entry name" value="39 KDA FK506-BINDING NUCLEAR PROTEIN"/>
    <property type="match status" value="1"/>
</dbReference>
<accession>A0A923E2C7</accession>
<evidence type="ECO:0000313" key="9">
    <source>
        <dbReference type="Proteomes" id="UP000601055"/>
    </source>
</evidence>
<evidence type="ECO:0000256" key="3">
    <source>
        <dbReference type="ARBA" id="ARBA00023110"/>
    </source>
</evidence>
<organism evidence="8 9">
    <name type="scientific">Pedobacter planticolens</name>
    <dbReference type="NCBI Taxonomy" id="2679964"/>
    <lineage>
        <taxon>Bacteria</taxon>
        <taxon>Pseudomonadati</taxon>
        <taxon>Bacteroidota</taxon>
        <taxon>Sphingobacteriia</taxon>
        <taxon>Sphingobacteriales</taxon>
        <taxon>Sphingobacteriaceae</taxon>
        <taxon>Pedobacter</taxon>
    </lineage>
</organism>
<evidence type="ECO:0000259" key="7">
    <source>
        <dbReference type="PROSITE" id="PS50059"/>
    </source>
</evidence>
<dbReference type="EC" id="5.2.1.8" evidence="6"/>
<evidence type="ECO:0000256" key="6">
    <source>
        <dbReference type="RuleBase" id="RU003915"/>
    </source>
</evidence>
<gene>
    <name evidence="8" type="ORF">GM921_14765</name>
</gene>
<evidence type="ECO:0000256" key="2">
    <source>
        <dbReference type="ARBA" id="ARBA00006577"/>
    </source>
</evidence>
<evidence type="ECO:0000313" key="8">
    <source>
        <dbReference type="EMBL" id="MBB2146763.1"/>
    </source>
</evidence>
<dbReference type="GO" id="GO:0003755">
    <property type="term" value="F:peptidyl-prolyl cis-trans isomerase activity"/>
    <property type="evidence" value="ECO:0007669"/>
    <property type="project" value="UniProtKB-UniRule"/>
</dbReference>
<comment type="catalytic activity">
    <reaction evidence="1 5 6">
        <text>[protein]-peptidylproline (omega=180) = [protein]-peptidylproline (omega=0)</text>
        <dbReference type="Rhea" id="RHEA:16237"/>
        <dbReference type="Rhea" id="RHEA-COMP:10747"/>
        <dbReference type="Rhea" id="RHEA-COMP:10748"/>
        <dbReference type="ChEBI" id="CHEBI:83833"/>
        <dbReference type="ChEBI" id="CHEBI:83834"/>
        <dbReference type="EC" id="5.2.1.8"/>
    </reaction>
</comment>
<dbReference type="EMBL" id="WNXD01000002">
    <property type="protein sequence ID" value="MBB2146763.1"/>
    <property type="molecule type" value="Genomic_DNA"/>
</dbReference>
<proteinExistence type="inferred from homology"/>
<sequence length="289" mass="31706">MHNNIQMRKKLTIYSFALLGILVLLNSCKKEYETIESIDDAKIQTYIKQNNLTMTKDPSGFYYQVVDQGTGDIMLNKDSVLYDFNIKSLTGVSYQAKNTNSNFGNYLGYITPTPYRIALTNLKRGGSVKVIFPSYLAFGKNGSGNIPSNEVLISEISTYPQKTQWQLDDARIVAFLAAKGITATKDPSRVYYQVLTQGTGTDVIDQNSTLVVKYTGRLLDGTVFDSSTAFTTTLTGVIAGWGKVLPLFKSGAKIRIFIPSNLAYGASATGSIPQNSALDFDIEIVSVTN</sequence>
<dbReference type="PROSITE" id="PS50059">
    <property type="entry name" value="FKBP_PPIASE"/>
    <property type="match status" value="1"/>
</dbReference>
<dbReference type="PANTHER" id="PTHR43811">
    <property type="entry name" value="FKBP-TYPE PEPTIDYL-PROLYL CIS-TRANS ISOMERASE FKPA"/>
    <property type="match status" value="1"/>
</dbReference>